<name>A0A4R4N4G5_9ACTN</name>
<evidence type="ECO:0000313" key="11">
    <source>
        <dbReference type="EMBL" id="TDC02794.1"/>
    </source>
</evidence>
<keyword evidence="9" id="KW-0812">Transmembrane</keyword>
<evidence type="ECO:0000256" key="3">
    <source>
        <dbReference type="ARBA" id="ARBA00022679"/>
    </source>
</evidence>
<evidence type="ECO:0000256" key="1">
    <source>
        <dbReference type="ARBA" id="ARBA00012513"/>
    </source>
</evidence>
<keyword evidence="5 11" id="KW-0418">Kinase</keyword>
<dbReference type="InterPro" id="IPR008271">
    <property type="entry name" value="Ser/Thr_kinase_AS"/>
</dbReference>
<feature type="binding site" evidence="7">
    <location>
        <position position="35"/>
    </location>
    <ligand>
        <name>ATP</name>
        <dbReference type="ChEBI" id="CHEBI:30616"/>
    </ligand>
</feature>
<feature type="region of interest" description="Disordered" evidence="8">
    <location>
        <begin position="316"/>
        <end position="350"/>
    </location>
</feature>
<organism evidence="11 12">
    <name type="scientific">Actinomadura bangladeshensis</name>
    <dbReference type="NCBI Taxonomy" id="453573"/>
    <lineage>
        <taxon>Bacteria</taxon>
        <taxon>Bacillati</taxon>
        <taxon>Actinomycetota</taxon>
        <taxon>Actinomycetes</taxon>
        <taxon>Streptosporangiales</taxon>
        <taxon>Thermomonosporaceae</taxon>
        <taxon>Actinomadura</taxon>
    </lineage>
</organism>
<evidence type="ECO:0000256" key="2">
    <source>
        <dbReference type="ARBA" id="ARBA00022527"/>
    </source>
</evidence>
<evidence type="ECO:0000259" key="10">
    <source>
        <dbReference type="PROSITE" id="PS50011"/>
    </source>
</evidence>
<dbReference type="EMBL" id="SMJW01000427">
    <property type="protein sequence ID" value="TDC02794.1"/>
    <property type="molecule type" value="Genomic_DNA"/>
</dbReference>
<keyword evidence="6 7" id="KW-0067">ATP-binding</keyword>
<dbReference type="PROSITE" id="PS50011">
    <property type="entry name" value="PROTEIN_KINASE_DOM"/>
    <property type="match status" value="1"/>
</dbReference>
<dbReference type="PANTHER" id="PTHR43289:SF6">
    <property type="entry name" value="SERINE_THREONINE-PROTEIN KINASE NEKL-3"/>
    <property type="match status" value="1"/>
</dbReference>
<reference evidence="11 12" key="1">
    <citation type="submission" date="2019-03" db="EMBL/GenBank/DDBJ databases">
        <title>Draft genome sequences of novel Actinobacteria.</title>
        <authorList>
            <person name="Sahin N."/>
            <person name="Ay H."/>
            <person name="Saygin H."/>
        </authorList>
    </citation>
    <scope>NUCLEOTIDE SEQUENCE [LARGE SCALE GENOMIC DNA]</scope>
    <source>
        <strain evidence="11 12">DSM 45347</strain>
    </source>
</reference>
<evidence type="ECO:0000313" key="12">
    <source>
        <dbReference type="Proteomes" id="UP000295431"/>
    </source>
</evidence>
<dbReference type="PROSITE" id="PS00108">
    <property type="entry name" value="PROTEIN_KINASE_ST"/>
    <property type="match status" value="1"/>
</dbReference>
<dbReference type="SUPFAM" id="SSF56112">
    <property type="entry name" value="Protein kinase-like (PK-like)"/>
    <property type="match status" value="1"/>
</dbReference>
<dbReference type="GO" id="GO:0004674">
    <property type="term" value="F:protein serine/threonine kinase activity"/>
    <property type="evidence" value="ECO:0007669"/>
    <property type="project" value="UniProtKB-KW"/>
</dbReference>
<dbReference type="PROSITE" id="PS00107">
    <property type="entry name" value="PROTEIN_KINASE_ATP"/>
    <property type="match status" value="1"/>
</dbReference>
<dbReference type="Gene3D" id="3.30.200.20">
    <property type="entry name" value="Phosphorylase Kinase, domain 1"/>
    <property type="match status" value="1"/>
</dbReference>
<evidence type="ECO:0000256" key="5">
    <source>
        <dbReference type="ARBA" id="ARBA00022777"/>
    </source>
</evidence>
<feature type="transmembrane region" description="Helical" evidence="9">
    <location>
        <begin position="289"/>
        <end position="312"/>
    </location>
</feature>
<dbReference type="Pfam" id="PF00069">
    <property type="entry name" value="Pkinase"/>
    <property type="match status" value="1"/>
</dbReference>
<dbReference type="EC" id="2.7.11.1" evidence="1"/>
<evidence type="ECO:0000256" key="8">
    <source>
        <dbReference type="SAM" id="MobiDB-lite"/>
    </source>
</evidence>
<dbReference type="InterPro" id="IPR011009">
    <property type="entry name" value="Kinase-like_dom_sf"/>
</dbReference>
<evidence type="ECO:0000256" key="9">
    <source>
        <dbReference type="SAM" id="Phobius"/>
    </source>
</evidence>
<accession>A0A4R4N4G5</accession>
<gene>
    <name evidence="11" type="ORF">E1284_39145</name>
</gene>
<keyword evidence="4 7" id="KW-0547">Nucleotide-binding</keyword>
<proteinExistence type="predicted"/>
<keyword evidence="9" id="KW-1133">Transmembrane helix</keyword>
<dbReference type="CDD" id="cd14014">
    <property type="entry name" value="STKc_PknB_like"/>
    <property type="match status" value="1"/>
</dbReference>
<dbReference type="AlphaFoldDB" id="A0A4R4N4G5"/>
<dbReference type="InterPro" id="IPR000719">
    <property type="entry name" value="Prot_kinase_dom"/>
</dbReference>
<sequence>MLAGRYRLGERLGSGGMGTVWSAADETLHRTVAVKEIVFPDVLSADERRVATDRAQREARAAALIDHPGVITVHDVVIEDERPWIVMELVRGASLAGVIRRDGPCPPAAAARIGLALLDALGAAHARGIVHRDVKPGNVLLAEDGRVVLTDFGIASIEADPALTRTGTFVGSPGYIAPERLRDQPGGPESDLWSLGATLYTAVEGRPPFERDGPMAVLGAVLAEEPAPPRQAGHLAPLLWQLLQKAPSARPGMEDVRRALWNVSAGRPTGLPAQMPVPPLPGQTGARRMGMPIAAGATMVTIGALLVGVIAANSSGGEARRSNEPAQQQSSAPGAAAPATTPSPSTPAGLDLCGLLTQQQVNRLIPGEKPKVDKDGKSCGWTAPKRGVAISDLGRTTVDGPPRSAVEAHNKYVSTKNAATPGIHYWGWTEIDVDHVKARKTGARTIDGIGDEAFTYTSTGLSKSMDISGVVLRVKNTVLRVELMYERGTASPGEAREAARWVARAAATS</sequence>
<evidence type="ECO:0000256" key="7">
    <source>
        <dbReference type="PROSITE-ProRule" id="PRU10141"/>
    </source>
</evidence>
<comment type="caution">
    <text evidence="11">The sequence shown here is derived from an EMBL/GenBank/DDBJ whole genome shotgun (WGS) entry which is preliminary data.</text>
</comment>
<keyword evidence="12" id="KW-1185">Reference proteome</keyword>
<feature type="domain" description="Protein kinase" evidence="10">
    <location>
        <begin position="6"/>
        <end position="262"/>
    </location>
</feature>
<dbReference type="GO" id="GO:0005524">
    <property type="term" value="F:ATP binding"/>
    <property type="evidence" value="ECO:0007669"/>
    <property type="project" value="UniProtKB-UniRule"/>
</dbReference>
<keyword evidence="3" id="KW-0808">Transferase</keyword>
<dbReference type="PANTHER" id="PTHR43289">
    <property type="entry name" value="MITOGEN-ACTIVATED PROTEIN KINASE KINASE KINASE 20-RELATED"/>
    <property type="match status" value="1"/>
</dbReference>
<dbReference type="SMART" id="SM00220">
    <property type="entry name" value="S_TKc"/>
    <property type="match status" value="1"/>
</dbReference>
<feature type="compositionally biased region" description="Low complexity" evidence="8">
    <location>
        <begin position="325"/>
        <end position="349"/>
    </location>
</feature>
<dbReference type="InterPro" id="IPR017441">
    <property type="entry name" value="Protein_kinase_ATP_BS"/>
</dbReference>
<protein>
    <recommendedName>
        <fullName evidence="1">non-specific serine/threonine protein kinase</fullName>
        <ecNumber evidence="1">2.7.11.1</ecNumber>
    </recommendedName>
</protein>
<dbReference type="Gene3D" id="1.10.510.10">
    <property type="entry name" value="Transferase(Phosphotransferase) domain 1"/>
    <property type="match status" value="1"/>
</dbReference>
<evidence type="ECO:0000256" key="6">
    <source>
        <dbReference type="ARBA" id="ARBA00022840"/>
    </source>
</evidence>
<evidence type="ECO:0000256" key="4">
    <source>
        <dbReference type="ARBA" id="ARBA00022741"/>
    </source>
</evidence>
<dbReference type="OrthoDB" id="3679634at2"/>
<keyword evidence="2 11" id="KW-0723">Serine/threonine-protein kinase</keyword>
<dbReference type="Proteomes" id="UP000295431">
    <property type="component" value="Unassembled WGS sequence"/>
</dbReference>
<keyword evidence="9" id="KW-0472">Membrane</keyword>